<dbReference type="InterPro" id="IPR042095">
    <property type="entry name" value="SUMF_sf"/>
</dbReference>
<reference evidence="3" key="1">
    <citation type="submission" date="2016-11" db="EMBL/GenBank/DDBJ databases">
        <authorList>
            <person name="Varghese N."/>
            <person name="Submissions S."/>
        </authorList>
    </citation>
    <scope>NUCLEOTIDE SEQUENCE [LARGE SCALE GENOMIC DNA]</scope>
    <source>
        <strain evidence="3">DSM 16219</strain>
    </source>
</reference>
<keyword evidence="3" id="KW-1185">Reference proteome</keyword>
<dbReference type="EMBL" id="FQZU01000010">
    <property type="protein sequence ID" value="SHJ67384.1"/>
    <property type="molecule type" value="Genomic_DNA"/>
</dbReference>
<gene>
    <name evidence="2" type="ORF">SAMN02745216_02061</name>
</gene>
<protein>
    <submittedName>
        <fullName evidence="2">Formylglycine-generating enzyme, required for sulfatase activity, contains SUMF1/FGE domain</fullName>
    </submittedName>
</protein>
<dbReference type="GO" id="GO:0120147">
    <property type="term" value="F:formylglycine-generating oxidase activity"/>
    <property type="evidence" value="ECO:0007669"/>
    <property type="project" value="TreeGrafter"/>
</dbReference>
<dbReference type="InterPro" id="IPR051043">
    <property type="entry name" value="Sulfatase_Mod_Factor_Kinase"/>
</dbReference>
<dbReference type="PANTHER" id="PTHR23150:SF19">
    <property type="entry name" value="FORMYLGLYCINE-GENERATING ENZYME"/>
    <property type="match status" value="1"/>
</dbReference>
<dbReference type="InterPro" id="IPR005532">
    <property type="entry name" value="SUMF_dom"/>
</dbReference>
<evidence type="ECO:0000313" key="3">
    <source>
        <dbReference type="Proteomes" id="UP000183994"/>
    </source>
</evidence>
<dbReference type="Gene3D" id="3.90.1580.10">
    <property type="entry name" value="paralog of FGE (formylglycine-generating enzyme)"/>
    <property type="match status" value="1"/>
</dbReference>
<evidence type="ECO:0000313" key="2">
    <source>
        <dbReference type="EMBL" id="SHJ67384.1"/>
    </source>
</evidence>
<dbReference type="STRING" id="1121393.SAMN02745216_02061"/>
<dbReference type="Proteomes" id="UP000183994">
    <property type="component" value="Unassembled WGS sequence"/>
</dbReference>
<dbReference type="InterPro" id="IPR016187">
    <property type="entry name" value="CTDL_fold"/>
</dbReference>
<dbReference type="SUPFAM" id="SSF56436">
    <property type="entry name" value="C-type lectin-like"/>
    <property type="match status" value="1"/>
</dbReference>
<dbReference type="Pfam" id="PF03781">
    <property type="entry name" value="FGE-sulfatase"/>
    <property type="match status" value="1"/>
</dbReference>
<proteinExistence type="predicted"/>
<accession>A0A1M6L893</accession>
<name>A0A1M6L893_9BACT</name>
<sequence length="272" mass="30708">MKPGYLTKFAACLLSVLLLWLPAYGMGPKPRVDDMQTGTGEDFTDPATGMEFIWVPGGPFFMGCGDWAGDCDLDEEPAHEVQLQGFWISKTEVTQGQWKKIMGFNPSHFDLGDDYPVENVSWTNAKEFVRRLTVANDMKYWFDIPSEAQWEYVCRSGGQAEQFAGTADPLEAAWFLENSQGTTHPVASKKPNGLGVYDMSGNVWEWCRDQYDVKAYAKHEPNDPVFRGEEPYHVIRGGAFNFNAFNVRCGVRNDSAPGDPYYDIGFRLVRTY</sequence>
<dbReference type="OrthoDB" id="9768004at2"/>
<organism evidence="2 3">
    <name type="scientific">Desulfatibacillum alkenivorans DSM 16219</name>
    <dbReference type="NCBI Taxonomy" id="1121393"/>
    <lineage>
        <taxon>Bacteria</taxon>
        <taxon>Pseudomonadati</taxon>
        <taxon>Thermodesulfobacteriota</taxon>
        <taxon>Desulfobacteria</taxon>
        <taxon>Desulfobacterales</taxon>
        <taxon>Desulfatibacillaceae</taxon>
        <taxon>Desulfatibacillum</taxon>
    </lineage>
</organism>
<evidence type="ECO:0000259" key="1">
    <source>
        <dbReference type="Pfam" id="PF03781"/>
    </source>
</evidence>
<dbReference type="PANTHER" id="PTHR23150">
    <property type="entry name" value="SULFATASE MODIFYING FACTOR 1, 2"/>
    <property type="match status" value="1"/>
</dbReference>
<feature type="domain" description="Sulfatase-modifying factor enzyme-like" evidence="1">
    <location>
        <begin position="51"/>
        <end position="270"/>
    </location>
</feature>
<dbReference type="AlphaFoldDB" id="A0A1M6L893"/>